<evidence type="ECO:0000256" key="2">
    <source>
        <dbReference type="SAM" id="Phobius"/>
    </source>
</evidence>
<evidence type="ECO:0000313" key="4">
    <source>
        <dbReference type="Proteomes" id="UP000221165"/>
    </source>
</evidence>
<evidence type="ECO:0000313" key="3">
    <source>
        <dbReference type="EMBL" id="PHJ18112.1"/>
    </source>
</evidence>
<proteinExistence type="predicted"/>
<name>A0A2C6KNQ8_9APIC</name>
<feature type="region of interest" description="Disordered" evidence="1">
    <location>
        <begin position="58"/>
        <end position="102"/>
    </location>
</feature>
<feature type="transmembrane region" description="Helical" evidence="2">
    <location>
        <begin position="33"/>
        <end position="50"/>
    </location>
</feature>
<keyword evidence="4" id="KW-1185">Reference proteome</keyword>
<dbReference type="EMBL" id="MIGC01004399">
    <property type="protein sequence ID" value="PHJ18112.1"/>
    <property type="molecule type" value="Genomic_DNA"/>
</dbReference>
<comment type="caution">
    <text evidence="3">The sequence shown here is derived from an EMBL/GenBank/DDBJ whole genome shotgun (WGS) entry which is preliminary data.</text>
</comment>
<dbReference type="RefSeq" id="XP_067919822.1">
    <property type="nucleotide sequence ID" value="XM_068068205.1"/>
</dbReference>
<keyword evidence="2" id="KW-0812">Transmembrane</keyword>
<gene>
    <name evidence="3" type="ORF">CSUI_008066</name>
</gene>
<sequence length="110" mass="13172">MCVLWTNIWRGCLSSQEINLVNKIEKRKRRRRYVHPLVLMIEVIEVYIHLNVRMEKEKKKRGGREGVSIVHLREDGHSLPSSSTHLFMRERRKKERGGRERMSEVCVYVV</sequence>
<organism evidence="3 4">
    <name type="scientific">Cystoisospora suis</name>
    <dbReference type="NCBI Taxonomy" id="483139"/>
    <lineage>
        <taxon>Eukaryota</taxon>
        <taxon>Sar</taxon>
        <taxon>Alveolata</taxon>
        <taxon>Apicomplexa</taxon>
        <taxon>Conoidasida</taxon>
        <taxon>Coccidia</taxon>
        <taxon>Eucoccidiorida</taxon>
        <taxon>Eimeriorina</taxon>
        <taxon>Sarcocystidae</taxon>
        <taxon>Cystoisospora</taxon>
    </lineage>
</organism>
<reference evidence="3 4" key="1">
    <citation type="journal article" date="2017" name="Int. J. Parasitol.">
        <title>The genome of the protozoan parasite Cystoisospora suis and a reverse vaccinology approach to identify vaccine candidates.</title>
        <authorList>
            <person name="Palmieri N."/>
            <person name="Shrestha A."/>
            <person name="Ruttkowski B."/>
            <person name="Beck T."/>
            <person name="Vogl C."/>
            <person name="Tomley F."/>
            <person name="Blake D.P."/>
            <person name="Joachim A."/>
        </authorList>
    </citation>
    <scope>NUCLEOTIDE SEQUENCE [LARGE SCALE GENOMIC DNA]</scope>
    <source>
        <strain evidence="3 4">Wien I</strain>
    </source>
</reference>
<dbReference type="GeneID" id="94431416"/>
<keyword evidence="2" id="KW-0472">Membrane</keyword>
<evidence type="ECO:0000256" key="1">
    <source>
        <dbReference type="SAM" id="MobiDB-lite"/>
    </source>
</evidence>
<protein>
    <submittedName>
        <fullName evidence="3">Uncharacterized protein</fullName>
    </submittedName>
</protein>
<accession>A0A2C6KNQ8</accession>
<dbReference type="AlphaFoldDB" id="A0A2C6KNQ8"/>
<dbReference type="VEuPathDB" id="ToxoDB:CSUI_008066"/>
<keyword evidence="2" id="KW-1133">Transmembrane helix</keyword>
<dbReference type="Proteomes" id="UP000221165">
    <property type="component" value="Unassembled WGS sequence"/>
</dbReference>